<protein>
    <recommendedName>
        <fullName evidence="3">Secretion system C-terminal sorting domain-containing protein</fullName>
    </recommendedName>
</protein>
<reference evidence="4 5" key="1">
    <citation type="submission" date="2018-06" db="EMBL/GenBank/DDBJ databases">
        <title>Mucibacter soli gen. nov., sp. nov., a new member of the family Chitinophagaceae producing mucin.</title>
        <authorList>
            <person name="Kim M.-K."/>
            <person name="Park S."/>
            <person name="Kim T.-S."/>
            <person name="Joung Y."/>
            <person name="Han J.-H."/>
            <person name="Kim S.B."/>
        </authorList>
    </citation>
    <scope>NUCLEOTIDE SEQUENCE [LARGE SCALE GENOMIC DNA]</scope>
    <source>
        <strain evidence="4 5">R1-15</strain>
    </source>
</reference>
<dbReference type="SUPFAM" id="SSF69318">
    <property type="entry name" value="Integrin alpha N-terminal domain"/>
    <property type="match status" value="2"/>
</dbReference>
<dbReference type="PANTHER" id="PTHR44103:SF1">
    <property type="entry name" value="PROPROTEIN CONVERTASE P"/>
    <property type="match status" value="1"/>
</dbReference>
<dbReference type="AlphaFoldDB" id="A0A2W2AWY6"/>
<comment type="caution">
    <text evidence="4">The sequence shown here is derived from an EMBL/GenBank/DDBJ whole genome shotgun (WGS) entry which is preliminary data.</text>
</comment>
<evidence type="ECO:0000256" key="1">
    <source>
        <dbReference type="ARBA" id="ARBA00022729"/>
    </source>
</evidence>
<evidence type="ECO:0000313" key="4">
    <source>
        <dbReference type="EMBL" id="PZF72494.1"/>
    </source>
</evidence>
<proteinExistence type="predicted"/>
<dbReference type="Pfam" id="PF18962">
    <property type="entry name" value="Por_Secre_tail"/>
    <property type="match status" value="1"/>
</dbReference>
<name>A0A2W2AWY6_9BACT</name>
<keyword evidence="1 2" id="KW-0732">Signal</keyword>
<sequence length="754" mass="83177">MKKLFTLAVAQLLILGQYCHAQFQGKIYQPDTSVHIYWGNTPKKFAWTGGFNNPQFAMADLNHDGVKDLVIYERSTGGVKTFINHGVAGNPDYQYAPHYADNFPVVENFLKLEDYNCDNIPDLIQGSVAGFGIYKGYYNSNNELSFTYYKDLWYKDPTGNSVNCYVAVNDIPGVADIDGDGDLDFMSYSVLGNAISLYKNCQMEEHMSCDSIVACFADACWGKSYQGFDRKQNLAYSCSQGGTNSCRLANPDGAQRTTLHQGNTICLIDIDADGDYDYLDGNISFADVQLMVNGRSQFAQPRDSMISQDTTWQMNGFQAHMPNWPSVFWIDYDQDGLKDILISPHAEGSSENYRVVMYYKNTGTASAPVYSYQTDTLIVGETVDVGSLSYPVFYDYDRDGKLDLFLGSAGFYNNGPLRSKVSYYQNTSTTGNPSFTLVTDDFMGLWANNYQGASLAFGDLDEDGKDDMVIGHLDGTVSYFRNTAATAADQPIWVLAQNALKDAAYNTINVGGSASPVIYDMNKDGKPDLLIGYQAGYIYYYQNNGPSGTALGLQKITNKLGNAHTEPFSGFSKPYIGKMDNTGKDYLVMGSFSGALYRYDGFQNGNVTTDYVRVDSQYSYINLPYYSAPAIGDVDGDGKYEMIIGNVLGGLYLYKQNGVVSVNNVSYNGNSINCSVYPNPARDQLNISWNNGFATSGTVEIGLYNMMGQRLVYSTAAGNIQKTELSVANIPSGVYCCIMQCADQKFVTNVTIIK</sequence>
<gene>
    <name evidence="4" type="ORF">DN068_11555</name>
</gene>
<accession>A0A2W2AWY6</accession>
<dbReference type="InterPro" id="IPR028994">
    <property type="entry name" value="Integrin_alpha_N"/>
</dbReference>
<dbReference type="NCBIfam" id="TIGR04183">
    <property type="entry name" value="Por_Secre_tail"/>
    <property type="match status" value="1"/>
</dbReference>
<keyword evidence="5" id="KW-1185">Reference proteome</keyword>
<dbReference type="OrthoDB" id="600363at2"/>
<organism evidence="4 5">
    <name type="scientific">Taibaiella soli</name>
    <dbReference type="NCBI Taxonomy" id="1649169"/>
    <lineage>
        <taxon>Bacteria</taxon>
        <taxon>Pseudomonadati</taxon>
        <taxon>Bacteroidota</taxon>
        <taxon>Chitinophagia</taxon>
        <taxon>Chitinophagales</taxon>
        <taxon>Chitinophagaceae</taxon>
        <taxon>Taibaiella</taxon>
    </lineage>
</organism>
<dbReference type="EMBL" id="QKTW01000017">
    <property type="protein sequence ID" value="PZF72494.1"/>
    <property type="molecule type" value="Genomic_DNA"/>
</dbReference>
<feature type="chain" id="PRO_5016165631" description="Secretion system C-terminal sorting domain-containing protein" evidence="2">
    <location>
        <begin position="22"/>
        <end position="754"/>
    </location>
</feature>
<feature type="domain" description="Secretion system C-terminal sorting" evidence="3">
    <location>
        <begin position="676"/>
        <end position="748"/>
    </location>
</feature>
<dbReference type="PANTHER" id="PTHR44103">
    <property type="entry name" value="PROPROTEIN CONVERTASE P"/>
    <property type="match status" value="1"/>
</dbReference>
<dbReference type="Pfam" id="PF13517">
    <property type="entry name" value="FG-GAP_3"/>
    <property type="match status" value="1"/>
</dbReference>
<dbReference type="Gene3D" id="2.130.10.130">
    <property type="entry name" value="Integrin alpha, N-terminal"/>
    <property type="match status" value="2"/>
</dbReference>
<feature type="signal peptide" evidence="2">
    <location>
        <begin position="1"/>
        <end position="21"/>
    </location>
</feature>
<dbReference type="Proteomes" id="UP000248745">
    <property type="component" value="Unassembled WGS sequence"/>
</dbReference>
<evidence type="ECO:0000256" key="2">
    <source>
        <dbReference type="SAM" id="SignalP"/>
    </source>
</evidence>
<dbReference type="RefSeq" id="WP_110999084.1">
    <property type="nucleotide sequence ID" value="NZ_QKTW01000017.1"/>
</dbReference>
<dbReference type="InterPro" id="IPR026444">
    <property type="entry name" value="Secre_tail"/>
</dbReference>
<evidence type="ECO:0000313" key="5">
    <source>
        <dbReference type="Proteomes" id="UP000248745"/>
    </source>
</evidence>
<evidence type="ECO:0000259" key="3">
    <source>
        <dbReference type="Pfam" id="PF18962"/>
    </source>
</evidence>
<dbReference type="InterPro" id="IPR013517">
    <property type="entry name" value="FG-GAP"/>
</dbReference>